<proteinExistence type="predicted"/>
<dbReference type="SUPFAM" id="SSF58100">
    <property type="entry name" value="Bacterial hemolysins"/>
    <property type="match status" value="1"/>
</dbReference>
<feature type="domain" description="DUF1553" evidence="2">
    <location>
        <begin position="183"/>
        <end position="242"/>
    </location>
</feature>
<feature type="non-terminal residue" evidence="3">
    <location>
        <position position="242"/>
    </location>
</feature>
<dbReference type="PANTHER" id="PTHR35889">
    <property type="entry name" value="CYCLOINULO-OLIGOSACCHARIDE FRUCTANOTRANSFERASE-RELATED"/>
    <property type="match status" value="1"/>
</dbReference>
<dbReference type="EMBL" id="UINC01206231">
    <property type="protein sequence ID" value="SVE27761.1"/>
    <property type="molecule type" value="Genomic_DNA"/>
</dbReference>
<keyword evidence="1" id="KW-0175">Coiled coil</keyword>
<evidence type="ECO:0000313" key="3">
    <source>
        <dbReference type="EMBL" id="SVE27761.1"/>
    </source>
</evidence>
<name>A0A383C6F6_9ZZZZ</name>
<evidence type="ECO:0000259" key="2">
    <source>
        <dbReference type="Pfam" id="PF07587"/>
    </source>
</evidence>
<dbReference type="PANTHER" id="PTHR35889:SF3">
    <property type="entry name" value="F-BOX DOMAIN-CONTAINING PROTEIN"/>
    <property type="match status" value="1"/>
</dbReference>
<dbReference type="Pfam" id="PF07587">
    <property type="entry name" value="PSD1"/>
    <property type="match status" value="1"/>
</dbReference>
<feature type="coiled-coil region" evidence="1">
    <location>
        <begin position="43"/>
        <end position="123"/>
    </location>
</feature>
<dbReference type="InterPro" id="IPR022655">
    <property type="entry name" value="DUF1553"/>
</dbReference>
<protein>
    <recommendedName>
        <fullName evidence="2">DUF1553 domain-containing protein</fullName>
    </recommendedName>
</protein>
<dbReference type="AlphaFoldDB" id="A0A383C6F6"/>
<accession>A0A383C6F6</accession>
<sequence length="242" mass="26842">MAGIFESTEILSGLNSRAQKGGYKATDKLIALSTRVKPDGAKISKSEIQMRKMQESLQQLRTEMRETQKALGKLSYKNNKKKAKDRTAATEIAAQRKEHQKRLQELKKEVQELNKALNKKKNRGGGSAPTGDYAMGVTDAPKAVNSRVRIRGEVSNKGSEISRGFIQVLSGKKRPHFSGNSSGRLQLASWLTSKENPLTARVMVNRVWHHLFGRGIVRTVDNFGETGERPSHPGLLDHLAVD</sequence>
<gene>
    <name evidence="3" type="ORF">METZ01_LOCUS480615</name>
</gene>
<organism evidence="3">
    <name type="scientific">marine metagenome</name>
    <dbReference type="NCBI Taxonomy" id="408172"/>
    <lineage>
        <taxon>unclassified sequences</taxon>
        <taxon>metagenomes</taxon>
        <taxon>ecological metagenomes</taxon>
    </lineage>
</organism>
<reference evidence="3" key="1">
    <citation type="submission" date="2018-05" db="EMBL/GenBank/DDBJ databases">
        <authorList>
            <person name="Lanie J.A."/>
            <person name="Ng W.-L."/>
            <person name="Kazmierczak K.M."/>
            <person name="Andrzejewski T.M."/>
            <person name="Davidsen T.M."/>
            <person name="Wayne K.J."/>
            <person name="Tettelin H."/>
            <person name="Glass J.I."/>
            <person name="Rusch D."/>
            <person name="Podicherti R."/>
            <person name="Tsui H.-C.T."/>
            <person name="Winkler M.E."/>
        </authorList>
    </citation>
    <scope>NUCLEOTIDE SEQUENCE</scope>
</reference>
<evidence type="ECO:0000256" key="1">
    <source>
        <dbReference type="SAM" id="Coils"/>
    </source>
</evidence>